<name>T0QJ53_SAPDV</name>
<dbReference type="OrthoDB" id="78494at2759"/>
<accession>T0QJ53</accession>
<keyword evidence="1" id="KW-0812">Transmembrane</keyword>
<feature type="transmembrane region" description="Helical" evidence="1">
    <location>
        <begin position="182"/>
        <end position="200"/>
    </location>
</feature>
<keyword evidence="1" id="KW-0472">Membrane</keyword>
<evidence type="ECO:0000256" key="1">
    <source>
        <dbReference type="SAM" id="Phobius"/>
    </source>
</evidence>
<feature type="transmembrane region" description="Helical" evidence="1">
    <location>
        <begin position="126"/>
        <end position="145"/>
    </location>
</feature>
<sequence>MLTQAVATYCRAGVWYVTLLMLSVAALACVYMLASRGHFEGLNMLELSRVGGIVWVGRPLLFLRSMTALCLLSTATLELHTSGYRSYFAAVPTPWYKIALAAGEVTWLVSVVNDVALIVTKEYSMYYTTANSLLVWLIVATLAGASPVEATLALSPHCQVAQLDLLVTCAAGDLVIGQVRRLLALICIVIGCNMVCFGVVRCCMRRPQSRVTSLLLSSGAKYLFLHDGRLVDEVYYLDRASAAIAGLLTLRVGHVMYALDIKLWRLFPVSLPRTQHECPLRDAALPLCNLERESSTPNTVH</sequence>
<keyword evidence="3" id="KW-1185">Reference proteome</keyword>
<dbReference type="AlphaFoldDB" id="T0QJ53"/>
<dbReference type="VEuPathDB" id="FungiDB:SDRG_08465"/>
<feature type="transmembrane region" description="Helical" evidence="1">
    <location>
        <begin position="12"/>
        <end position="34"/>
    </location>
</feature>
<proteinExistence type="predicted"/>
<evidence type="ECO:0000313" key="3">
    <source>
        <dbReference type="Proteomes" id="UP000030762"/>
    </source>
</evidence>
<organism evidence="2 3">
    <name type="scientific">Saprolegnia diclina (strain VS20)</name>
    <dbReference type="NCBI Taxonomy" id="1156394"/>
    <lineage>
        <taxon>Eukaryota</taxon>
        <taxon>Sar</taxon>
        <taxon>Stramenopiles</taxon>
        <taxon>Oomycota</taxon>
        <taxon>Saprolegniomycetes</taxon>
        <taxon>Saprolegniales</taxon>
        <taxon>Saprolegniaceae</taxon>
        <taxon>Saprolegnia</taxon>
    </lineage>
</organism>
<dbReference type="Proteomes" id="UP000030762">
    <property type="component" value="Unassembled WGS sequence"/>
</dbReference>
<evidence type="ECO:0000313" key="2">
    <source>
        <dbReference type="EMBL" id="EQC33780.1"/>
    </source>
</evidence>
<protein>
    <submittedName>
        <fullName evidence="2">Uncharacterized protein</fullName>
    </submittedName>
</protein>
<gene>
    <name evidence="2" type="ORF">SDRG_08465</name>
</gene>
<dbReference type="GeneID" id="19949192"/>
<dbReference type="EMBL" id="JH767157">
    <property type="protein sequence ID" value="EQC33780.1"/>
    <property type="molecule type" value="Genomic_DNA"/>
</dbReference>
<dbReference type="RefSeq" id="XP_008612575.1">
    <property type="nucleotide sequence ID" value="XM_008614353.1"/>
</dbReference>
<feature type="transmembrane region" description="Helical" evidence="1">
    <location>
        <begin position="95"/>
        <end position="119"/>
    </location>
</feature>
<keyword evidence="1" id="KW-1133">Transmembrane helix</keyword>
<reference evidence="2 3" key="1">
    <citation type="submission" date="2012-04" db="EMBL/GenBank/DDBJ databases">
        <title>The Genome Sequence of Saprolegnia declina VS20.</title>
        <authorList>
            <consortium name="The Broad Institute Genome Sequencing Platform"/>
            <person name="Russ C."/>
            <person name="Nusbaum C."/>
            <person name="Tyler B."/>
            <person name="van West P."/>
            <person name="Dieguez-Uribeondo J."/>
            <person name="de Bruijn I."/>
            <person name="Tripathy S."/>
            <person name="Jiang R."/>
            <person name="Young S.K."/>
            <person name="Zeng Q."/>
            <person name="Gargeya S."/>
            <person name="Fitzgerald M."/>
            <person name="Haas B."/>
            <person name="Abouelleil A."/>
            <person name="Alvarado L."/>
            <person name="Arachchi H.M."/>
            <person name="Berlin A."/>
            <person name="Chapman S.B."/>
            <person name="Goldberg J."/>
            <person name="Griggs A."/>
            <person name="Gujja S."/>
            <person name="Hansen M."/>
            <person name="Howarth C."/>
            <person name="Imamovic A."/>
            <person name="Larimer J."/>
            <person name="McCowen C."/>
            <person name="Montmayeur A."/>
            <person name="Murphy C."/>
            <person name="Neiman D."/>
            <person name="Pearson M."/>
            <person name="Priest M."/>
            <person name="Roberts A."/>
            <person name="Saif S."/>
            <person name="Shea T."/>
            <person name="Sisk P."/>
            <person name="Sykes S."/>
            <person name="Wortman J."/>
            <person name="Nusbaum C."/>
            <person name="Birren B."/>
        </authorList>
    </citation>
    <scope>NUCLEOTIDE SEQUENCE [LARGE SCALE GENOMIC DNA]</scope>
    <source>
        <strain evidence="2 3">VS20</strain>
    </source>
</reference>
<dbReference type="InParanoid" id="T0QJ53"/>